<protein>
    <submittedName>
        <fullName evidence="2">Uncharacterized protein</fullName>
    </submittedName>
</protein>
<evidence type="ECO:0000313" key="3">
    <source>
        <dbReference type="EMBL" id="KAJ7009128.1"/>
    </source>
</evidence>
<evidence type="ECO:0000313" key="4">
    <source>
        <dbReference type="Proteomes" id="UP001164929"/>
    </source>
</evidence>
<organism evidence="2 4">
    <name type="scientific">Populus alba x Populus x berolinensis</name>
    <dbReference type="NCBI Taxonomy" id="444605"/>
    <lineage>
        <taxon>Eukaryota</taxon>
        <taxon>Viridiplantae</taxon>
        <taxon>Streptophyta</taxon>
        <taxon>Embryophyta</taxon>
        <taxon>Tracheophyta</taxon>
        <taxon>Spermatophyta</taxon>
        <taxon>Magnoliopsida</taxon>
        <taxon>eudicotyledons</taxon>
        <taxon>Gunneridae</taxon>
        <taxon>Pentapetalae</taxon>
        <taxon>rosids</taxon>
        <taxon>fabids</taxon>
        <taxon>Malpighiales</taxon>
        <taxon>Salicaceae</taxon>
        <taxon>Saliceae</taxon>
        <taxon>Populus</taxon>
    </lineage>
</organism>
<accession>A0AAD6RFH3</accession>
<comment type="caution">
    <text evidence="2">The sequence shown here is derived from an EMBL/GenBank/DDBJ whole genome shotgun (WGS) entry which is preliminary data.</text>
</comment>
<proteinExistence type="predicted"/>
<name>A0AAD6RFH3_9ROSI</name>
<gene>
    <name evidence="1" type="ORF">NC653_006900</name>
    <name evidence="2" type="ORF">NC653_006918</name>
    <name evidence="3" type="ORF">NC653_007694</name>
</gene>
<reference evidence="2" key="1">
    <citation type="journal article" date="2023" name="Mol. Ecol. Resour.">
        <title>Chromosome-level genome assembly of a triploid poplar Populus alba 'Berolinensis'.</title>
        <authorList>
            <person name="Chen S."/>
            <person name="Yu Y."/>
            <person name="Wang X."/>
            <person name="Wang S."/>
            <person name="Zhang T."/>
            <person name="Zhou Y."/>
            <person name="He R."/>
            <person name="Meng N."/>
            <person name="Wang Y."/>
            <person name="Liu W."/>
            <person name="Liu Z."/>
            <person name="Liu J."/>
            <person name="Guo Q."/>
            <person name="Huang H."/>
            <person name="Sederoff R.R."/>
            <person name="Wang G."/>
            <person name="Qu G."/>
            <person name="Chen S."/>
        </authorList>
    </citation>
    <scope>NUCLEOTIDE SEQUENCE</scope>
    <source>
        <strain evidence="2">SC-2020</strain>
    </source>
</reference>
<dbReference type="AlphaFoldDB" id="A0AAD6RFH3"/>
<keyword evidence="4" id="KW-1185">Reference proteome</keyword>
<dbReference type="EMBL" id="JAQIZT010000002">
    <property type="protein sequence ID" value="KAJ7008017.1"/>
    <property type="molecule type" value="Genomic_DNA"/>
</dbReference>
<evidence type="ECO:0000313" key="2">
    <source>
        <dbReference type="EMBL" id="KAJ7008040.1"/>
    </source>
</evidence>
<dbReference type="EMBL" id="JAQIZT010000002">
    <property type="protein sequence ID" value="KAJ7009128.1"/>
    <property type="molecule type" value="Genomic_DNA"/>
</dbReference>
<evidence type="ECO:0000313" key="1">
    <source>
        <dbReference type="EMBL" id="KAJ7008017.1"/>
    </source>
</evidence>
<sequence>MKHQRRKGVELIYGVAFKRDKSPSISGNELPVQPELHTYVSSEGASEIMSFA</sequence>
<dbReference type="EMBL" id="JAQIZT010000002">
    <property type="protein sequence ID" value="KAJ7008040.1"/>
    <property type="molecule type" value="Genomic_DNA"/>
</dbReference>
<dbReference type="Proteomes" id="UP001164929">
    <property type="component" value="Chromosome 2"/>
</dbReference>